<reference evidence="3" key="1">
    <citation type="submission" date="2016-10" db="EMBL/GenBank/DDBJ databases">
        <authorList>
            <person name="Varghese N."/>
            <person name="Submissions S."/>
        </authorList>
    </citation>
    <scope>NUCLEOTIDE SEQUENCE [LARGE SCALE GENOMIC DNA]</scope>
    <source>
        <strain evidence="3">BL47</strain>
    </source>
</reference>
<feature type="compositionally biased region" description="Basic and acidic residues" evidence="1">
    <location>
        <begin position="1"/>
        <end position="11"/>
    </location>
</feature>
<organism evidence="2 3">
    <name type="scientific">Methylobacterium phyllostachyos</name>
    <dbReference type="NCBI Taxonomy" id="582672"/>
    <lineage>
        <taxon>Bacteria</taxon>
        <taxon>Pseudomonadati</taxon>
        <taxon>Pseudomonadota</taxon>
        <taxon>Alphaproteobacteria</taxon>
        <taxon>Hyphomicrobiales</taxon>
        <taxon>Methylobacteriaceae</taxon>
        <taxon>Methylobacterium</taxon>
    </lineage>
</organism>
<evidence type="ECO:0000256" key="1">
    <source>
        <dbReference type="SAM" id="MobiDB-lite"/>
    </source>
</evidence>
<evidence type="ECO:0000313" key="3">
    <source>
        <dbReference type="Proteomes" id="UP000198704"/>
    </source>
</evidence>
<dbReference type="EMBL" id="FNHS01000007">
    <property type="protein sequence ID" value="SDN35373.1"/>
    <property type="molecule type" value="Genomic_DNA"/>
</dbReference>
<feature type="region of interest" description="Disordered" evidence="1">
    <location>
        <begin position="1"/>
        <end position="60"/>
    </location>
</feature>
<proteinExistence type="predicted"/>
<dbReference type="AlphaFoldDB" id="A0A1H0AQJ1"/>
<sequence length="60" mass="6634">MSAAIRVEKPSRRVPCANAQQYANRKQSISVEKSPSAKQSRAIETASPSMTTTIFLTRHD</sequence>
<dbReference type="Proteomes" id="UP000198704">
    <property type="component" value="Unassembled WGS sequence"/>
</dbReference>
<protein>
    <submittedName>
        <fullName evidence="2">Uncharacterized protein</fullName>
    </submittedName>
</protein>
<evidence type="ECO:0000313" key="2">
    <source>
        <dbReference type="EMBL" id="SDN35373.1"/>
    </source>
</evidence>
<feature type="compositionally biased region" description="Polar residues" evidence="1">
    <location>
        <begin position="46"/>
        <end position="60"/>
    </location>
</feature>
<name>A0A1H0AQJ1_9HYPH</name>
<keyword evidence="3" id="KW-1185">Reference proteome</keyword>
<accession>A0A1H0AQJ1</accession>
<dbReference type="STRING" id="582672.SAMN05216360_107292"/>
<gene>
    <name evidence="2" type="ORF">SAMN05216360_107292</name>
</gene>
<feature type="compositionally biased region" description="Polar residues" evidence="1">
    <location>
        <begin position="18"/>
        <end position="39"/>
    </location>
</feature>